<accession>A0A6F9DK60</accession>
<dbReference type="InterPro" id="IPR032675">
    <property type="entry name" value="LRR_dom_sf"/>
</dbReference>
<evidence type="ECO:0000313" key="3">
    <source>
        <dbReference type="EMBL" id="CAB3263529.1"/>
    </source>
</evidence>
<dbReference type="Pfam" id="PF12799">
    <property type="entry name" value="LRR_4"/>
    <property type="match status" value="1"/>
</dbReference>
<dbReference type="PANTHER" id="PTHR18849">
    <property type="entry name" value="LEUCINE RICH REPEAT PROTEIN"/>
    <property type="match status" value="1"/>
</dbReference>
<proteinExistence type="evidence at transcript level"/>
<keyword evidence="1" id="KW-0433">Leucine-rich repeat</keyword>
<dbReference type="InterPro" id="IPR025875">
    <property type="entry name" value="Leu-rich_rpt_4"/>
</dbReference>
<organism evidence="3">
    <name type="scientific">Phallusia mammillata</name>
    <dbReference type="NCBI Taxonomy" id="59560"/>
    <lineage>
        <taxon>Eukaryota</taxon>
        <taxon>Metazoa</taxon>
        <taxon>Chordata</taxon>
        <taxon>Tunicata</taxon>
        <taxon>Ascidiacea</taxon>
        <taxon>Phlebobranchia</taxon>
        <taxon>Ascidiidae</taxon>
        <taxon>Phallusia</taxon>
    </lineage>
</organism>
<dbReference type="Gene3D" id="3.80.10.10">
    <property type="entry name" value="Ribonuclease Inhibitor"/>
    <property type="match status" value="1"/>
</dbReference>
<dbReference type="AlphaFoldDB" id="A0A6F9DK60"/>
<evidence type="ECO:0000256" key="2">
    <source>
        <dbReference type="ARBA" id="ARBA00022737"/>
    </source>
</evidence>
<dbReference type="GO" id="GO:0005737">
    <property type="term" value="C:cytoplasm"/>
    <property type="evidence" value="ECO:0007669"/>
    <property type="project" value="TreeGrafter"/>
</dbReference>
<dbReference type="PANTHER" id="PTHR18849:SF8">
    <property type="entry name" value="LEUCINE-RICH REPEAT-CONTAINING PROTEIN 61"/>
    <property type="match status" value="1"/>
</dbReference>
<dbReference type="PROSITE" id="PS51450">
    <property type="entry name" value="LRR"/>
    <property type="match status" value="1"/>
</dbReference>
<protein>
    <submittedName>
        <fullName evidence="3">Leucine-rich repeat-containing protein 61</fullName>
    </submittedName>
</protein>
<dbReference type="EMBL" id="LR787667">
    <property type="protein sequence ID" value="CAB3263529.1"/>
    <property type="molecule type" value="mRNA"/>
</dbReference>
<reference evidence="3" key="1">
    <citation type="submission" date="2020-04" db="EMBL/GenBank/DDBJ databases">
        <authorList>
            <person name="Neveu A P."/>
        </authorList>
    </citation>
    <scope>NUCLEOTIDE SEQUENCE</scope>
    <source>
        <tissue evidence="3">Whole embryo</tissue>
    </source>
</reference>
<dbReference type="GO" id="GO:0036158">
    <property type="term" value="P:outer dynein arm assembly"/>
    <property type="evidence" value="ECO:0007669"/>
    <property type="project" value="TreeGrafter"/>
</dbReference>
<evidence type="ECO:0000256" key="1">
    <source>
        <dbReference type="ARBA" id="ARBA00022614"/>
    </source>
</evidence>
<dbReference type="SUPFAM" id="SSF52058">
    <property type="entry name" value="L domain-like"/>
    <property type="match status" value="1"/>
</dbReference>
<gene>
    <name evidence="3" type="primary">Lrrc61</name>
</gene>
<keyword evidence="2" id="KW-0677">Repeat</keyword>
<sequence length="252" mass="28215">MTSKSEDASGDGEGRISRRKLLQYAGEFDIESVHFLKLSKMDLFDISVLRESKNITRLDISHNRLSNIEAIGQLKSITFLNITANQITNIDCLAGSESLEELSAAGNLLSNTERIKCLMGLLSLKNLRLNDNINKLTNPICKMQNYHKSVLQLLPSLIVFDGERVNGRGSELYKMCCELDEQIESGRTFGPVAHRPLAEPWIKPGYFAIKEPPVGADESSQAFSELVKDCKRVVDQAALRLERFKRVENTNA</sequence>
<dbReference type="InterPro" id="IPR001611">
    <property type="entry name" value="Leu-rich_rpt"/>
</dbReference>
<name>A0A6F9DK60_9ASCI</name>